<evidence type="ECO:0000256" key="1">
    <source>
        <dbReference type="SAM" id="MobiDB-lite"/>
    </source>
</evidence>
<feature type="non-terminal residue" evidence="2">
    <location>
        <position position="1"/>
    </location>
</feature>
<evidence type="ECO:0000313" key="2">
    <source>
        <dbReference type="EMBL" id="CAA9415445.1"/>
    </source>
</evidence>
<feature type="compositionally biased region" description="Basic and acidic residues" evidence="1">
    <location>
        <begin position="26"/>
        <end position="37"/>
    </location>
</feature>
<feature type="compositionally biased region" description="Low complexity" evidence="1">
    <location>
        <begin position="88"/>
        <end position="105"/>
    </location>
</feature>
<name>A0A6J4PJX6_9ACTN</name>
<feature type="non-terminal residue" evidence="2">
    <location>
        <position position="211"/>
    </location>
</feature>
<feature type="compositionally biased region" description="Basic and acidic residues" evidence="1">
    <location>
        <begin position="201"/>
        <end position="211"/>
    </location>
</feature>
<accession>A0A6J4PJX6</accession>
<protein>
    <submittedName>
        <fullName evidence="2">RDD domain containing protein</fullName>
    </submittedName>
</protein>
<dbReference type="EMBL" id="CADCUP010000209">
    <property type="protein sequence ID" value="CAA9415445.1"/>
    <property type="molecule type" value="Genomic_DNA"/>
</dbReference>
<feature type="region of interest" description="Disordered" evidence="1">
    <location>
        <begin position="1"/>
        <end position="211"/>
    </location>
</feature>
<gene>
    <name evidence="2" type="ORF">AVDCRST_MAG06-3160</name>
</gene>
<reference evidence="2" key="1">
    <citation type="submission" date="2020-02" db="EMBL/GenBank/DDBJ databases">
        <authorList>
            <person name="Meier V. D."/>
        </authorList>
    </citation>
    <scope>NUCLEOTIDE SEQUENCE</scope>
    <source>
        <strain evidence="2">AVDCRST_MAG06</strain>
    </source>
</reference>
<feature type="compositionally biased region" description="Basic residues" evidence="1">
    <location>
        <begin position="187"/>
        <end position="200"/>
    </location>
</feature>
<sequence>YHGRGGAPARRQPHRDAARPGGDGVTADRHTHPHADPGARVPSGRPPRRAVGPTAGAVVDPASGGRPAGAGPRRRPDRRPWCPPPPARAGARTARRAGAAATVAGHLRRRRDVRRGGAGAGRSPPGAARRRARAPRRAPVVHRHVAVEDPRADRPSSRRRAGRDGPRLDQRIRAAAQGGGPRADRRQARHGPGRRHRAFRGPRDDGQSRGL</sequence>
<feature type="compositionally biased region" description="Low complexity" evidence="1">
    <location>
        <begin position="61"/>
        <end position="71"/>
    </location>
</feature>
<feature type="compositionally biased region" description="Basic residues" evidence="1">
    <location>
        <begin position="128"/>
        <end position="144"/>
    </location>
</feature>
<dbReference type="AlphaFoldDB" id="A0A6J4PJX6"/>
<proteinExistence type="predicted"/>
<feature type="compositionally biased region" description="Basic and acidic residues" evidence="1">
    <location>
        <begin position="145"/>
        <end position="172"/>
    </location>
</feature>
<organism evidence="2">
    <name type="scientific">uncultured Nocardioides sp</name>
    <dbReference type="NCBI Taxonomy" id="198441"/>
    <lineage>
        <taxon>Bacteria</taxon>
        <taxon>Bacillati</taxon>
        <taxon>Actinomycetota</taxon>
        <taxon>Actinomycetes</taxon>
        <taxon>Propionibacteriales</taxon>
        <taxon>Nocardioidaceae</taxon>
        <taxon>Nocardioides</taxon>
        <taxon>environmental samples</taxon>
    </lineage>
</organism>